<comment type="similarity">
    <text evidence="1 5">Belongs to the MreC family.</text>
</comment>
<evidence type="ECO:0000313" key="8">
    <source>
        <dbReference type="EMBL" id="HIU43360.1"/>
    </source>
</evidence>
<dbReference type="InterPro" id="IPR042175">
    <property type="entry name" value="Cell/Rod_MreC_2"/>
</dbReference>
<dbReference type="InterPro" id="IPR007221">
    <property type="entry name" value="MreC"/>
</dbReference>
<feature type="domain" description="Rod shape-determining protein MreC beta-barrel core" evidence="7">
    <location>
        <begin position="121"/>
        <end position="271"/>
    </location>
</feature>
<evidence type="ECO:0000256" key="2">
    <source>
        <dbReference type="ARBA" id="ARBA00013855"/>
    </source>
</evidence>
<name>A0A9D1LKV3_9CLOT</name>
<comment type="caution">
    <text evidence="8">The sequence shown here is derived from an EMBL/GenBank/DDBJ whole genome shotgun (WGS) entry which is preliminary data.</text>
</comment>
<dbReference type="GO" id="GO:0008360">
    <property type="term" value="P:regulation of cell shape"/>
    <property type="evidence" value="ECO:0007669"/>
    <property type="project" value="UniProtKB-KW"/>
</dbReference>
<proteinExistence type="inferred from homology"/>
<dbReference type="PROSITE" id="PS51257">
    <property type="entry name" value="PROKAR_LIPOPROTEIN"/>
    <property type="match status" value="1"/>
</dbReference>
<reference evidence="8" key="1">
    <citation type="submission" date="2020-10" db="EMBL/GenBank/DDBJ databases">
        <authorList>
            <person name="Gilroy R."/>
        </authorList>
    </citation>
    <scope>NUCLEOTIDE SEQUENCE</scope>
    <source>
        <strain evidence="8">CHK191-8634</strain>
    </source>
</reference>
<evidence type="ECO:0000256" key="5">
    <source>
        <dbReference type="PIRNR" id="PIRNR038471"/>
    </source>
</evidence>
<dbReference type="Gene3D" id="2.40.10.350">
    <property type="entry name" value="Rod shape-determining protein MreC, domain 2"/>
    <property type="match status" value="1"/>
</dbReference>
<dbReference type="PANTHER" id="PTHR34138">
    <property type="entry name" value="CELL SHAPE-DETERMINING PROTEIN MREC"/>
    <property type="match status" value="1"/>
</dbReference>
<evidence type="ECO:0000256" key="6">
    <source>
        <dbReference type="SAM" id="Coils"/>
    </source>
</evidence>
<dbReference type="InterPro" id="IPR055342">
    <property type="entry name" value="MreC_beta-barrel_core"/>
</dbReference>
<evidence type="ECO:0000256" key="4">
    <source>
        <dbReference type="ARBA" id="ARBA00032089"/>
    </source>
</evidence>
<dbReference type="Proteomes" id="UP000824073">
    <property type="component" value="Unassembled WGS sequence"/>
</dbReference>
<gene>
    <name evidence="8" type="primary">mreC</name>
    <name evidence="8" type="ORF">IAB67_03580</name>
</gene>
<accession>A0A9D1LKV3</accession>
<dbReference type="AlphaFoldDB" id="A0A9D1LKV3"/>
<dbReference type="Pfam" id="PF04085">
    <property type="entry name" value="MreC"/>
    <property type="match status" value="1"/>
</dbReference>
<sequence length="277" mass="30135">MKIFRSKPFLFILGIVIAACVIMGGVYAFGGPNMLSGVMGAVVTPLEKGVNAVTDWASGIFGYFYRYSSLQEENARLKEELADLRNQQREYLEALSENADLREMLGLKQKHREFDLEYCSIVSASEGSYRSGFTIDKGSVNGIEVGDCVVVSEGMVGYVSEVGPNYSEVLTVLDISTHVGAVLSRTRETAVSEGSLELLSDGHFKLSYLQNDADVEPGDLVETSGYGGLYPQGLLLGTVVEFLPESHGISSYAVVEPVVPLEELKSVFVVKSFEVVR</sequence>
<feature type="coiled-coil region" evidence="6">
    <location>
        <begin position="67"/>
        <end position="104"/>
    </location>
</feature>
<dbReference type="EMBL" id="DVMR01000033">
    <property type="protein sequence ID" value="HIU43360.1"/>
    <property type="molecule type" value="Genomic_DNA"/>
</dbReference>
<evidence type="ECO:0000256" key="3">
    <source>
        <dbReference type="ARBA" id="ARBA00022960"/>
    </source>
</evidence>
<evidence type="ECO:0000259" key="7">
    <source>
        <dbReference type="Pfam" id="PF04085"/>
    </source>
</evidence>
<dbReference type="InterPro" id="IPR042177">
    <property type="entry name" value="Cell/Rod_1"/>
</dbReference>
<evidence type="ECO:0000256" key="1">
    <source>
        <dbReference type="ARBA" id="ARBA00009369"/>
    </source>
</evidence>
<comment type="function">
    <text evidence="5">Involved in formation and maintenance of cell shape.</text>
</comment>
<dbReference type="NCBIfam" id="TIGR00219">
    <property type="entry name" value="mreC"/>
    <property type="match status" value="1"/>
</dbReference>
<protein>
    <recommendedName>
        <fullName evidence="2 5">Cell shape-determining protein MreC</fullName>
    </recommendedName>
    <alternativeName>
        <fullName evidence="4 5">Cell shape protein MreC</fullName>
    </alternativeName>
</protein>
<reference evidence="8" key="2">
    <citation type="journal article" date="2021" name="PeerJ">
        <title>Extensive microbial diversity within the chicken gut microbiome revealed by metagenomics and culture.</title>
        <authorList>
            <person name="Gilroy R."/>
            <person name="Ravi A."/>
            <person name="Getino M."/>
            <person name="Pursley I."/>
            <person name="Horton D.L."/>
            <person name="Alikhan N.F."/>
            <person name="Baker D."/>
            <person name="Gharbi K."/>
            <person name="Hall N."/>
            <person name="Watson M."/>
            <person name="Adriaenssens E.M."/>
            <person name="Foster-Nyarko E."/>
            <person name="Jarju S."/>
            <person name="Secka A."/>
            <person name="Antonio M."/>
            <person name="Oren A."/>
            <person name="Chaudhuri R.R."/>
            <person name="La Ragione R."/>
            <person name="Hildebrand F."/>
            <person name="Pallen M.J."/>
        </authorList>
    </citation>
    <scope>NUCLEOTIDE SEQUENCE</scope>
    <source>
        <strain evidence="8">CHK191-8634</strain>
    </source>
</reference>
<dbReference type="PIRSF" id="PIRSF038471">
    <property type="entry name" value="MreC"/>
    <property type="match status" value="1"/>
</dbReference>
<organism evidence="8 9">
    <name type="scientific">Candidatus Ventrousia excrementavium</name>
    <dbReference type="NCBI Taxonomy" id="2840961"/>
    <lineage>
        <taxon>Bacteria</taxon>
        <taxon>Bacillati</taxon>
        <taxon>Bacillota</taxon>
        <taxon>Clostridia</taxon>
        <taxon>Eubacteriales</taxon>
        <taxon>Clostridiaceae</taxon>
        <taxon>Clostridiaceae incertae sedis</taxon>
        <taxon>Candidatus Ventrousia</taxon>
    </lineage>
</organism>
<keyword evidence="3 5" id="KW-0133">Cell shape</keyword>
<dbReference type="PANTHER" id="PTHR34138:SF1">
    <property type="entry name" value="CELL SHAPE-DETERMINING PROTEIN MREC"/>
    <property type="match status" value="1"/>
</dbReference>
<keyword evidence="6" id="KW-0175">Coiled coil</keyword>
<dbReference type="Gene3D" id="2.40.10.340">
    <property type="entry name" value="Rod shape-determining protein MreC, domain 1"/>
    <property type="match status" value="1"/>
</dbReference>
<dbReference type="GO" id="GO:0005886">
    <property type="term" value="C:plasma membrane"/>
    <property type="evidence" value="ECO:0007669"/>
    <property type="project" value="TreeGrafter"/>
</dbReference>
<evidence type="ECO:0000313" key="9">
    <source>
        <dbReference type="Proteomes" id="UP000824073"/>
    </source>
</evidence>